<dbReference type="RefSeq" id="WP_155340145.1">
    <property type="nucleotide sequence ID" value="NZ_BAAABN010000098.1"/>
</dbReference>
<evidence type="ECO:0000256" key="1">
    <source>
        <dbReference type="SAM" id="Phobius"/>
    </source>
</evidence>
<name>A0A5M3W6W3_9ACTN</name>
<dbReference type="EMBL" id="BLAD01000076">
    <property type="protein sequence ID" value="GES04020.1"/>
    <property type="molecule type" value="Genomic_DNA"/>
</dbReference>
<evidence type="ECO:0000313" key="2">
    <source>
        <dbReference type="EMBL" id="GES04020.1"/>
    </source>
</evidence>
<comment type="caution">
    <text evidence="2">The sequence shown here is derived from an EMBL/GenBank/DDBJ whole genome shotgun (WGS) entry which is preliminary data.</text>
</comment>
<keyword evidence="1" id="KW-0812">Transmembrane</keyword>
<sequence>MSWIYAAVGFGVAGLAVLGVLTARVLVAARGLGREIDRARQRIEPGQNRLRAEIGNRPSEG</sequence>
<dbReference type="AlphaFoldDB" id="A0A5M3W6W3"/>
<keyword evidence="3" id="KW-1185">Reference proteome</keyword>
<feature type="transmembrane region" description="Helical" evidence="1">
    <location>
        <begin position="6"/>
        <end position="32"/>
    </location>
</feature>
<dbReference type="Proteomes" id="UP000334990">
    <property type="component" value="Unassembled WGS sequence"/>
</dbReference>
<gene>
    <name evidence="2" type="ORF">Acor_60860</name>
</gene>
<proteinExistence type="predicted"/>
<keyword evidence="1" id="KW-1133">Transmembrane helix</keyword>
<reference evidence="2 3" key="1">
    <citation type="submission" date="2019-10" db="EMBL/GenBank/DDBJ databases">
        <title>Whole genome shotgun sequence of Acrocarpospora corrugata NBRC 13972.</title>
        <authorList>
            <person name="Ichikawa N."/>
            <person name="Kimura A."/>
            <person name="Kitahashi Y."/>
            <person name="Komaki H."/>
            <person name="Oguchi A."/>
        </authorList>
    </citation>
    <scope>NUCLEOTIDE SEQUENCE [LARGE SCALE GENOMIC DNA]</scope>
    <source>
        <strain evidence="2 3">NBRC 13972</strain>
    </source>
</reference>
<organism evidence="2 3">
    <name type="scientific">Acrocarpospora corrugata</name>
    <dbReference type="NCBI Taxonomy" id="35763"/>
    <lineage>
        <taxon>Bacteria</taxon>
        <taxon>Bacillati</taxon>
        <taxon>Actinomycetota</taxon>
        <taxon>Actinomycetes</taxon>
        <taxon>Streptosporangiales</taxon>
        <taxon>Streptosporangiaceae</taxon>
        <taxon>Acrocarpospora</taxon>
    </lineage>
</organism>
<accession>A0A5M3W6W3</accession>
<evidence type="ECO:0000313" key="3">
    <source>
        <dbReference type="Proteomes" id="UP000334990"/>
    </source>
</evidence>
<keyword evidence="1" id="KW-0472">Membrane</keyword>
<protein>
    <submittedName>
        <fullName evidence="2">Uncharacterized protein</fullName>
    </submittedName>
</protein>